<keyword evidence="3" id="KW-1185">Reference proteome</keyword>
<evidence type="ECO:0000313" key="3">
    <source>
        <dbReference type="Proteomes" id="UP000019483"/>
    </source>
</evidence>
<comment type="caution">
    <text evidence="2">The sequence shown here is derived from an EMBL/GenBank/DDBJ whole genome shotgun (WGS) entry which is preliminary data.</text>
</comment>
<keyword evidence="1" id="KW-0472">Membrane</keyword>
<keyword evidence="1" id="KW-1133">Transmembrane helix</keyword>
<feature type="transmembrane region" description="Helical" evidence="1">
    <location>
        <begin position="6"/>
        <end position="26"/>
    </location>
</feature>
<dbReference type="OrthoDB" id="142409at2157"/>
<dbReference type="AlphaFoldDB" id="W9DP59"/>
<sequence length="280" mass="31294">MTNVPTLGFVIVYVMILAVIPFIMGLIPAQFLFKNTKISIIAGISSLFFYIVLIKLSFSSFVTSLIAAFISCILIGITLYSIKKLNIPVINLNIAEKLSFINRKTITVLVVFLLLITLLGYGQSQKMEKEIEFDVKDRIHDIDYQGMPGAELSGYEHVDIVRLDSEIVRDSVVLEMKLAGNVSEKETVDYNFFIHTTQYGTPSITISKWEMEKEGNILRGYVPLEIAQNGKMFDVQAVASESNFSPSQGIDGIYDSCSKEKYQAGILKILDSLMRLFLGA</sequence>
<keyword evidence="1" id="KW-0812">Transmembrane</keyword>
<evidence type="ECO:0000256" key="1">
    <source>
        <dbReference type="SAM" id="Phobius"/>
    </source>
</evidence>
<protein>
    <submittedName>
        <fullName evidence="2">Uncharacterized protein</fullName>
    </submittedName>
</protein>
<gene>
    <name evidence="2" type="ORF">MettiDRAFT_1460</name>
</gene>
<dbReference type="RefSeq" id="WP_023845150.1">
    <property type="nucleotide sequence ID" value="NZ_AZAJ01000001.1"/>
</dbReference>
<feature type="transmembrane region" description="Helical" evidence="1">
    <location>
        <begin position="64"/>
        <end position="82"/>
    </location>
</feature>
<proteinExistence type="predicted"/>
<feature type="transmembrane region" description="Helical" evidence="1">
    <location>
        <begin position="103"/>
        <end position="122"/>
    </location>
</feature>
<dbReference type="Proteomes" id="UP000019483">
    <property type="component" value="Unassembled WGS sequence"/>
</dbReference>
<evidence type="ECO:0000313" key="2">
    <source>
        <dbReference type="EMBL" id="ETA68014.1"/>
    </source>
</evidence>
<name>W9DP59_METTI</name>
<reference evidence="2 3" key="1">
    <citation type="submission" date="2013-08" db="EMBL/GenBank/DDBJ databases">
        <authorList>
            <consortium name="DOE Joint Genome Institute"/>
            <person name="Eisen J."/>
            <person name="Huntemann M."/>
            <person name="Han J."/>
            <person name="Chen A."/>
            <person name="Kyrpides N."/>
            <person name="Mavromatis K."/>
            <person name="Markowitz V."/>
            <person name="Palaniappan K."/>
            <person name="Ivanova N."/>
            <person name="Schaumberg A."/>
            <person name="Pati A."/>
            <person name="Liolios K."/>
            <person name="Nordberg H.P."/>
            <person name="Cantor M.N."/>
            <person name="Hua S.X."/>
            <person name="Woyke T."/>
        </authorList>
    </citation>
    <scope>NUCLEOTIDE SEQUENCE [LARGE SCALE GENOMIC DNA]</scope>
    <source>
        <strain evidence="2 3">DSM 2278</strain>
    </source>
</reference>
<feature type="transmembrane region" description="Helical" evidence="1">
    <location>
        <begin position="38"/>
        <end position="58"/>
    </location>
</feature>
<accession>W9DP59</accession>
<organism evidence="2 3">
    <name type="scientific">Methanolobus tindarius DSM 2278</name>
    <dbReference type="NCBI Taxonomy" id="1090322"/>
    <lineage>
        <taxon>Archaea</taxon>
        <taxon>Methanobacteriati</taxon>
        <taxon>Methanobacteriota</taxon>
        <taxon>Stenosarchaea group</taxon>
        <taxon>Methanomicrobia</taxon>
        <taxon>Methanosarcinales</taxon>
        <taxon>Methanosarcinaceae</taxon>
        <taxon>Methanolobus</taxon>
    </lineage>
</organism>
<dbReference type="EMBL" id="AZAJ01000001">
    <property type="protein sequence ID" value="ETA68014.1"/>
    <property type="molecule type" value="Genomic_DNA"/>
</dbReference>